<accession>A0A8H6ZFE7</accession>
<dbReference type="OrthoDB" id="3364132at2759"/>
<evidence type="ECO:0000313" key="3">
    <source>
        <dbReference type="EMBL" id="KAF7376499.1"/>
    </source>
</evidence>
<feature type="compositionally biased region" description="Basic and acidic residues" evidence="1">
    <location>
        <begin position="142"/>
        <end position="164"/>
    </location>
</feature>
<dbReference type="Proteomes" id="UP000623467">
    <property type="component" value="Unassembled WGS sequence"/>
</dbReference>
<dbReference type="Pfam" id="PF25534">
    <property type="entry name" value="DUF7918"/>
    <property type="match status" value="1"/>
</dbReference>
<reference evidence="3" key="1">
    <citation type="submission" date="2020-05" db="EMBL/GenBank/DDBJ databases">
        <title>Mycena genomes resolve the evolution of fungal bioluminescence.</title>
        <authorList>
            <person name="Tsai I.J."/>
        </authorList>
    </citation>
    <scope>NUCLEOTIDE SEQUENCE</scope>
    <source>
        <strain evidence="3">160909Yilan</strain>
    </source>
</reference>
<name>A0A8H6ZFE7_9AGAR</name>
<evidence type="ECO:0000259" key="2">
    <source>
        <dbReference type="Pfam" id="PF25534"/>
    </source>
</evidence>
<dbReference type="AlphaFoldDB" id="A0A8H6ZFE7"/>
<evidence type="ECO:0000256" key="1">
    <source>
        <dbReference type="SAM" id="MobiDB-lite"/>
    </source>
</evidence>
<dbReference type="EMBL" id="JACAZH010000001">
    <property type="protein sequence ID" value="KAF7376499.1"/>
    <property type="molecule type" value="Genomic_DNA"/>
</dbReference>
<evidence type="ECO:0000313" key="4">
    <source>
        <dbReference type="Proteomes" id="UP000623467"/>
    </source>
</evidence>
<dbReference type="InterPro" id="IPR057678">
    <property type="entry name" value="DUF7918"/>
</dbReference>
<sequence length="164" mass="18283">MFSSLQLTDDDAFLGGPSHESLGLIEIKIEPVQVTKRFPTCTSARSLSDIKIHERSKKAVTQQITLAEPEVVLDPQGSVGCRSIGPELVKFSFKYRPADVLRANGIMPPPPQLKRKAPAEPLDTQVQEGGRRRRRCQRGKNTAREIERNRSEAPAEEQDSAHQE</sequence>
<keyword evidence="4" id="KW-1185">Reference proteome</keyword>
<feature type="domain" description="DUF7918" evidence="2">
    <location>
        <begin position="2"/>
        <end position="108"/>
    </location>
</feature>
<feature type="region of interest" description="Disordered" evidence="1">
    <location>
        <begin position="102"/>
        <end position="164"/>
    </location>
</feature>
<organism evidence="3 4">
    <name type="scientific">Mycena sanguinolenta</name>
    <dbReference type="NCBI Taxonomy" id="230812"/>
    <lineage>
        <taxon>Eukaryota</taxon>
        <taxon>Fungi</taxon>
        <taxon>Dikarya</taxon>
        <taxon>Basidiomycota</taxon>
        <taxon>Agaricomycotina</taxon>
        <taxon>Agaricomycetes</taxon>
        <taxon>Agaricomycetidae</taxon>
        <taxon>Agaricales</taxon>
        <taxon>Marasmiineae</taxon>
        <taxon>Mycenaceae</taxon>
        <taxon>Mycena</taxon>
    </lineage>
</organism>
<gene>
    <name evidence="3" type="ORF">MSAN_00065800</name>
</gene>
<comment type="caution">
    <text evidence="3">The sequence shown here is derived from an EMBL/GenBank/DDBJ whole genome shotgun (WGS) entry which is preliminary data.</text>
</comment>
<protein>
    <recommendedName>
        <fullName evidence="2">DUF7918 domain-containing protein</fullName>
    </recommendedName>
</protein>
<proteinExistence type="predicted"/>